<feature type="transmembrane region" description="Helical" evidence="1">
    <location>
        <begin position="240"/>
        <end position="257"/>
    </location>
</feature>
<organism evidence="2 3">
    <name type="scientific">Coraliomargarita algicola</name>
    <dbReference type="NCBI Taxonomy" id="3092156"/>
    <lineage>
        <taxon>Bacteria</taxon>
        <taxon>Pseudomonadati</taxon>
        <taxon>Verrucomicrobiota</taxon>
        <taxon>Opitutia</taxon>
        <taxon>Puniceicoccales</taxon>
        <taxon>Coraliomargaritaceae</taxon>
        <taxon>Coraliomargarita</taxon>
    </lineage>
</organism>
<feature type="transmembrane region" description="Helical" evidence="1">
    <location>
        <begin position="400"/>
        <end position="419"/>
    </location>
</feature>
<evidence type="ECO:0000313" key="3">
    <source>
        <dbReference type="Proteomes" id="UP001324993"/>
    </source>
</evidence>
<dbReference type="EMBL" id="CP138858">
    <property type="protein sequence ID" value="WPJ95013.1"/>
    <property type="molecule type" value="Genomic_DNA"/>
</dbReference>
<feature type="transmembrane region" description="Helical" evidence="1">
    <location>
        <begin position="166"/>
        <end position="187"/>
    </location>
</feature>
<name>A0ABZ0RHS1_9BACT</name>
<keyword evidence="1" id="KW-1133">Transmembrane helix</keyword>
<feature type="transmembrane region" description="Helical" evidence="1">
    <location>
        <begin position="61"/>
        <end position="78"/>
    </location>
</feature>
<evidence type="ECO:0008006" key="4">
    <source>
        <dbReference type="Google" id="ProtNLM"/>
    </source>
</evidence>
<feature type="transmembrane region" description="Helical" evidence="1">
    <location>
        <begin position="140"/>
        <end position="159"/>
    </location>
</feature>
<sequence length="471" mass="51355">MNRPTSKAQQRSAFTLKNIFRNGLFIAVVFFLNKLGPPGSLLGYLCLFVMASRSTEGAIKALSLGALFIVANSYLVSINFVHTYLRFPLVAVAGLRIFWDAYRRSPKVFFQGHLIALLLFGGVSLLCAFINQYFFMVSFLKLGVFVYGVYAIMVGTDLGRTSGSDLTVWFCSMVLFYIAGNLLAYALGVGYTFRGRLTEAGGSLGLAGMTNHPQTQGPLSAISSIYAICVFLYTPYRLRWLMALAAPVLLVLCYLSAARTGIFAVALAICLILGITILLSQGRKRIRLNISIPQLILMIFGGTVGLFLLEVFTGGALSSKFSEFALKAIREGGGSSFSFSQMFESRMPLIEQSLYGFHQSPLTGIGFGTELDPLWAATATLFTAPTEKGFLPTAILEETGIFGTFCFVVFLILFFKNYLSKRNVVAIGVMACFLLLNLGEMMFFALGGMGLYCWSILGAAIALGDRVVERG</sequence>
<feature type="transmembrane region" description="Helical" evidence="1">
    <location>
        <begin position="24"/>
        <end position="49"/>
    </location>
</feature>
<feature type="transmembrane region" description="Helical" evidence="1">
    <location>
        <begin position="263"/>
        <end position="280"/>
    </location>
</feature>
<proteinExistence type="predicted"/>
<feature type="transmembrane region" description="Helical" evidence="1">
    <location>
        <begin position="424"/>
        <end position="443"/>
    </location>
</feature>
<keyword evidence="1" id="KW-0812">Transmembrane</keyword>
<gene>
    <name evidence="2" type="ORF">SH580_16415</name>
</gene>
<feature type="transmembrane region" description="Helical" evidence="1">
    <location>
        <begin position="114"/>
        <end position="134"/>
    </location>
</feature>
<keyword evidence="3" id="KW-1185">Reference proteome</keyword>
<keyword evidence="1" id="KW-0472">Membrane</keyword>
<reference evidence="2 3" key="1">
    <citation type="submission" date="2023-11" db="EMBL/GenBank/DDBJ databases">
        <title>Coraliomargarita sp. nov., isolated from marine algae.</title>
        <authorList>
            <person name="Lee J.K."/>
            <person name="Baek J.H."/>
            <person name="Kim J.M."/>
            <person name="Choi D.G."/>
            <person name="Jeon C.O."/>
        </authorList>
    </citation>
    <scope>NUCLEOTIDE SEQUENCE [LARGE SCALE GENOMIC DNA]</scope>
    <source>
        <strain evidence="2 3">J2-16</strain>
    </source>
</reference>
<dbReference type="RefSeq" id="WP_319831915.1">
    <property type="nucleotide sequence ID" value="NZ_CP138858.1"/>
</dbReference>
<feature type="transmembrane region" description="Helical" evidence="1">
    <location>
        <begin position="292"/>
        <end position="312"/>
    </location>
</feature>
<dbReference type="InterPro" id="IPR051533">
    <property type="entry name" value="WaaL-like"/>
</dbReference>
<accession>A0ABZ0RHS1</accession>
<evidence type="ECO:0000313" key="2">
    <source>
        <dbReference type="EMBL" id="WPJ95013.1"/>
    </source>
</evidence>
<dbReference type="PANTHER" id="PTHR37422:SF13">
    <property type="entry name" value="LIPOPOLYSACCHARIDE BIOSYNTHESIS PROTEIN PA4999-RELATED"/>
    <property type="match status" value="1"/>
</dbReference>
<evidence type="ECO:0000256" key="1">
    <source>
        <dbReference type="SAM" id="Phobius"/>
    </source>
</evidence>
<dbReference type="Proteomes" id="UP001324993">
    <property type="component" value="Chromosome"/>
</dbReference>
<dbReference type="PANTHER" id="PTHR37422">
    <property type="entry name" value="TEICHURONIC ACID BIOSYNTHESIS PROTEIN TUAE"/>
    <property type="match status" value="1"/>
</dbReference>
<protein>
    <recommendedName>
        <fullName evidence="4">O-antigen polymerase</fullName>
    </recommendedName>
</protein>